<dbReference type="Proteomes" id="UP000018468">
    <property type="component" value="Linkage group LG18"/>
</dbReference>
<keyword evidence="3 6" id="KW-1133">Transmembrane helix</keyword>
<dbReference type="InterPro" id="IPR052921">
    <property type="entry name" value="GPCR1_Superfamily_Member"/>
</dbReference>
<feature type="transmembrane region" description="Helical" evidence="6">
    <location>
        <begin position="281"/>
        <end position="304"/>
    </location>
</feature>
<dbReference type="CDD" id="cd00637">
    <property type="entry name" value="7tm_classA_rhodopsin-like"/>
    <property type="match status" value="1"/>
</dbReference>
<comment type="subcellular location">
    <subcellularLocation>
        <location evidence="1">Membrane</location>
    </subcellularLocation>
</comment>
<dbReference type="GO" id="GO:0004984">
    <property type="term" value="F:olfactory receptor activity"/>
    <property type="evidence" value="ECO:0000318"/>
    <property type="project" value="GO_Central"/>
</dbReference>
<accession>W5MGC9</accession>
<dbReference type="HOGENOM" id="CLU_075704_0_0_1"/>
<sequence>RGVWNLALGDQYIKGSLLPGEGTVNSLITLFAVLSCLSWVVNGYMFYGIFRSEELSWQPRFILLKNLALNDLLLTTTFVPTILHCLISRQTLSFGIWCLAQYSIGTMCVFCAIYTLTLMALERYLYICHAIQYINILTPRRLKLGIALAWGVSASMSAVYLILLLTGHGSFGMPTTGLLCEPDIVEKHMNFPLAAAAFRKACGMASFLVCILTCAFSYFRIYGEAKNAVEPFNQTNSRARRTVLFYISMFFLQLVPYWLKVVTDVFWELNSQPLRQQGNAGLLHIALLLLLFVPPCVNPLIYGLRNKEVRRTMLLATCRIHLPRSPGM</sequence>
<evidence type="ECO:0000259" key="7">
    <source>
        <dbReference type="PROSITE" id="PS50262"/>
    </source>
</evidence>
<feature type="transmembrane region" description="Helical" evidence="6">
    <location>
        <begin position="142"/>
        <end position="165"/>
    </location>
</feature>
<dbReference type="EMBL" id="AHAT01024356">
    <property type="status" value="NOT_ANNOTATED_CDS"/>
    <property type="molecule type" value="Genomic_DNA"/>
</dbReference>
<evidence type="ECO:0000256" key="5">
    <source>
        <dbReference type="RuleBase" id="RU000688"/>
    </source>
</evidence>
<name>W5MGC9_LEPOC</name>
<dbReference type="Ensembl" id="ENSLOCT00000007446.1">
    <property type="protein sequence ID" value="ENSLOCP00000007438.1"/>
    <property type="gene ID" value="ENSLOCG00000006159.1"/>
</dbReference>
<dbReference type="PROSITE" id="PS00237">
    <property type="entry name" value="G_PROTEIN_RECEP_F1_1"/>
    <property type="match status" value="1"/>
</dbReference>
<reference evidence="9" key="1">
    <citation type="submission" date="2011-12" db="EMBL/GenBank/DDBJ databases">
        <title>The Draft Genome of Lepisosteus oculatus.</title>
        <authorList>
            <consortium name="The Broad Institute Genome Assembly &amp; Analysis Group"/>
            <consortium name="Computational R&amp;D Group"/>
            <consortium name="and Sequencing Platform"/>
            <person name="Di Palma F."/>
            <person name="Alfoldi J."/>
            <person name="Johnson J."/>
            <person name="Berlin A."/>
            <person name="Gnerre S."/>
            <person name="Jaffe D."/>
            <person name="MacCallum I."/>
            <person name="Young S."/>
            <person name="Walker B.J."/>
            <person name="Lander E.S."/>
            <person name="Lindblad-Toh K."/>
        </authorList>
    </citation>
    <scope>NUCLEOTIDE SEQUENCE [LARGE SCALE GENOMIC DNA]</scope>
</reference>
<feature type="transmembrane region" description="Helical" evidence="6">
    <location>
        <begin position="94"/>
        <end position="121"/>
    </location>
</feature>
<dbReference type="PANTHER" id="PTHR26451:SF905">
    <property type="entry name" value="OLFACTORY RECEPTOR 2G3-LIKE"/>
    <property type="match status" value="1"/>
</dbReference>
<evidence type="ECO:0000256" key="4">
    <source>
        <dbReference type="ARBA" id="ARBA00023136"/>
    </source>
</evidence>
<dbReference type="InterPro" id="IPR000276">
    <property type="entry name" value="GPCR_Rhodpsn"/>
</dbReference>
<dbReference type="PROSITE" id="PS50262">
    <property type="entry name" value="G_PROTEIN_RECEP_F1_2"/>
    <property type="match status" value="1"/>
</dbReference>
<dbReference type="InParanoid" id="W5MGC9"/>
<keyword evidence="5" id="KW-0297">G-protein coupled receptor</keyword>
<evidence type="ECO:0000256" key="1">
    <source>
        <dbReference type="ARBA" id="ARBA00004370"/>
    </source>
</evidence>
<dbReference type="GO" id="GO:0016020">
    <property type="term" value="C:membrane"/>
    <property type="evidence" value="ECO:0000318"/>
    <property type="project" value="GO_Central"/>
</dbReference>
<dbReference type="AlphaFoldDB" id="W5MGC9"/>
<evidence type="ECO:0000256" key="6">
    <source>
        <dbReference type="SAM" id="Phobius"/>
    </source>
</evidence>
<proteinExistence type="inferred from homology"/>
<protein>
    <recommendedName>
        <fullName evidence="7">G-protein coupled receptors family 1 profile domain-containing protein</fullName>
    </recommendedName>
</protein>
<evidence type="ECO:0000313" key="9">
    <source>
        <dbReference type="Proteomes" id="UP000018468"/>
    </source>
</evidence>
<dbReference type="FunFam" id="1.20.1070.10:FF:000096">
    <property type="entry name" value="Odorant receptor 131-2"/>
    <property type="match status" value="1"/>
</dbReference>
<keyword evidence="9" id="KW-1185">Reference proteome</keyword>
<evidence type="ECO:0000256" key="3">
    <source>
        <dbReference type="ARBA" id="ARBA00022989"/>
    </source>
</evidence>
<keyword evidence="5" id="KW-0807">Transducer</keyword>
<organism evidence="8 9">
    <name type="scientific">Lepisosteus oculatus</name>
    <name type="common">Spotted gar</name>
    <dbReference type="NCBI Taxonomy" id="7918"/>
    <lineage>
        <taxon>Eukaryota</taxon>
        <taxon>Metazoa</taxon>
        <taxon>Chordata</taxon>
        <taxon>Craniata</taxon>
        <taxon>Vertebrata</taxon>
        <taxon>Euteleostomi</taxon>
        <taxon>Actinopterygii</taxon>
        <taxon>Neopterygii</taxon>
        <taxon>Holostei</taxon>
        <taxon>Semionotiformes</taxon>
        <taxon>Lepisosteidae</taxon>
        <taxon>Lepisosteus</taxon>
    </lineage>
</organism>
<dbReference type="PANTHER" id="PTHR26451">
    <property type="entry name" value="G_PROTEIN_RECEP_F1_2 DOMAIN-CONTAINING PROTEIN"/>
    <property type="match status" value="1"/>
</dbReference>
<evidence type="ECO:0000313" key="8">
    <source>
        <dbReference type="Ensembl" id="ENSLOCP00000007438.1"/>
    </source>
</evidence>
<reference evidence="8" key="3">
    <citation type="submission" date="2025-09" db="UniProtKB">
        <authorList>
            <consortium name="Ensembl"/>
        </authorList>
    </citation>
    <scope>IDENTIFICATION</scope>
</reference>
<evidence type="ECO:0000256" key="2">
    <source>
        <dbReference type="ARBA" id="ARBA00022692"/>
    </source>
</evidence>
<dbReference type="GO" id="GO:0004930">
    <property type="term" value="F:G protein-coupled receptor activity"/>
    <property type="evidence" value="ECO:0007669"/>
    <property type="project" value="UniProtKB-KW"/>
</dbReference>
<dbReference type="SUPFAM" id="SSF81321">
    <property type="entry name" value="Family A G protein-coupled receptor-like"/>
    <property type="match status" value="1"/>
</dbReference>
<dbReference type="PRINTS" id="PR00237">
    <property type="entry name" value="GPCRRHODOPSN"/>
</dbReference>
<keyword evidence="4 6" id="KW-0472">Membrane</keyword>
<dbReference type="GO" id="GO:0005549">
    <property type="term" value="F:odorant binding"/>
    <property type="evidence" value="ECO:0000318"/>
    <property type="project" value="GO_Central"/>
</dbReference>
<keyword evidence="5" id="KW-0675">Receptor</keyword>
<dbReference type="GeneTree" id="ENSGT00940000165427"/>
<dbReference type="Gene3D" id="1.20.1070.10">
    <property type="entry name" value="Rhodopsin 7-helix transmembrane proteins"/>
    <property type="match status" value="1"/>
</dbReference>
<feature type="transmembrane region" description="Helical" evidence="6">
    <location>
        <begin position="27"/>
        <end position="50"/>
    </location>
</feature>
<feature type="transmembrane region" description="Helical" evidence="6">
    <location>
        <begin position="62"/>
        <end position="82"/>
    </location>
</feature>
<feature type="transmembrane region" description="Helical" evidence="6">
    <location>
        <begin position="197"/>
        <end position="222"/>
    </location>
</feature>
<keyword evidence="2 5" id="KW-0812">Transmembrane</keyword>
<comment type="similarity">
    <text evidence="5">Belongs to the G-protein coupled receptor 1 family.</text>
</comment>
<dbReference type="InterPro" id="IPR017452">
    <property type="entry name" value="GPCR_Rhodpsn_7TM"/>
</dbReference>
<dbReference type="OMA" id="CEPDMME"/>
<feature type="transmembrane region" description="Helical" evidence="6">
    <location>
        <begin position="243"/>
        <end position="261"/>
    </location>
</feature>
<feature type="domain" description="G-protein coupled receptors family 1 profile" evidence="7">
    <location>
        <begin position="41"/>
        <end position="302"/>
    </location>
</feature>
<reference evidence="8" key="2">
    <citation type="submission" date="2025-08" db="UniProtKB">
        <authorList>
            <consortium name="Ensembl"/>
        </authorList>
    </citation>
    <scope>IDENTIFICATION</scope>
</reference>
<dbReference type="eggNOG" id="ENOG502QTJY">
    <property type="taxonomic scope" value="Eukaryota"/>
</dbReference>
<dbReference type="Pfam" id="PF00001">
    <property type="entry name" value="7tm_1"/>
    <property type="match status" value="1"/>
</dbReference>
<dbReference type="GO" id="GO:0050911">
    <property type="term" value="P:detection of chemical stimulus involved in sensory perception of smell"/>
    <property type="evidence" value="ECO:0000318"/>
    <property type="project" value="GO_Central"/>
</dbReference>